<evidence type="ECO:0000313" key="3">
    <source>
        <dbReference type="Proteomes" id="UP000310200"/>
    </source>
</evidence>
<gene>
    <name evidence="2" type="ORF">DBV15_08165</name>
</gene>
<sequence>MPTEAVAAAAVTSRLVFLITPDLGRAEEEELLSDVSIMTRLCTEVRIVYPARKTSTARREDEGKVRAASSQRTNCRGVRSKQSPIEISEEPTIDDRAYERIDRGRPGSSSAAQDFSMDVCADRFVNTCFPSPSTILDLPLGECPNTTNRCETENESFFRRRSEFNAVLDPYQIADTRRNPFSEPHVPSQRPCRNYMACVCHHHRRQEGNVAETVGNTSMFVFLWAGRQVEPASGWLVANNSTNNNKPVRRSPPRRNRFSSSYYATPIKLLSHRYISFVPGVTYKSFLPLVHYKRSEHNVAARDSRIDDRPHQNNNFAQRSRQLHETVKPRGDAAPAALSMPLPPPLLLLSFLSRERKRPTHNARSRLRLATGIESGALFFFGHERKKIICIEVGGTELRGERSRPSPCSNTHPLTVRMIIRRRKKKGDGPPALRVMAPDTNTWVREKGPSPREEGIVYSDYMGSGPGNKPSHGGNGYKIGSMVATVLSRLGLEARPRDKSKATSKKQKDRSTRGDRYTRAKSAWLRGHTTAQGGRGRKRCKAQEEGWSCDTERNGTRVRERGRLLFLRYDDQEPAGCRWLADGYIPGKVLLLFPRSVDTCNRMASSLTGPVCNKASARLENDHGSRGNHVALRLTTKIPEGGVVYRPFTHNAACRYCPATNVLIKFIGRPPERAANVNGFRATGGLADGSKRQQRQQMSHSRWLRMVTPSTL</sequence>
<feature type="compositionally biased region" description="Basic and acidic residues" evidence="1">
    <location>
        <begin position="492"/>
        <end position="501"/>
    </location>
</feature>
<reference evidence="2 3" key="1">
    <citation type="journal article" date="2019" name="Philos. Trans. R. Soc. Lond., B, Biol. Sci.">
        <title>Ant behaviour and brain gene expression of defending hosts depend on the ecological success of the intruding social parasite.</title>
        <authorList>
            <person name="Kaur R."/>
            <person name="Stoldt M."/>
            <person name="Jongepier E."/>
            <person name="Feldmeyer B."/>
            <person name="Menzel F."/>
            <person name="Bornberg-Bauer E."/>
            <person name="Foitzik S."/>
        </authorList>
    </citation>
    <scope>NUCLEOTIDE SEQUENCE [LARGE SCALE GENOMIC DNA]</scope>
    <source>
        <tissue evidence="2">Whole body</tissue>
    </source>
</reference>
<feature type="compositionally biased region" description="Basic and acidic residues" evidence="1">
    <location>
        <begin position="93"/>
        <end position="105"/>
    </location>
</feature>
<feature type="region of interest" description="Disordered" evidence="1">
    <location>
        <begin position="237"/>
        <end position="257"/>
    </location>
</feature>
<dbReference type="AlphaFoldDB" id="A0A4S2K9T1"/>
<keyword evidence="3" id="KW-1185">Reference proteome</keyword>
<protein>
    <submittedName>
        <fullName evidence="2">Uncharacterized protein</fullName>
    </submittedName>
</protein>
<feature type="compositionally biased region" description="Basic and acidic residues" evidence="1">
    <location>
        <begin position="322"/>
        <end position="331"/>
    </location>
</feature>
<evidence type="ECO:0000256" key="1">
    <source>
        <dbReference type="SAM" id="MobiDB-lite"/>
    </source>
</evidence>
<name>A0A4S2K9T1_9HYME</name>
<feature type="region of interest" description="Disordered" evidence="1">
    <location>
        <begin position="306"/>
        <end position="338"/>
    </location>
</feature>
<accession>A0A4S2K9T1</accession>
<feature type="compositionally biased region" description="Basic residues" evidence="1">
    <location>
        <begin position="247"/>
        <end position="257"/>
    </location>
</feature>
<feature type="region of interest" description="Disordered" evidence="1">
    <location>
        <begin position="54"/>
        <end position="112"/>
    </location>
</feature>
<comment type="caution">
    <text evidence="2">The sequence shown here is derived from an EMBL/GenBank/DDBJ whole genome shotgun (WGS) entry which is preliminary data.</text>
</comment>
<feature type="compositionally biased region" description="Polar residues" evidence="1">
    <location>
        <begin position="68"/>
        <end position="85"/>
    </location>
</feature>
<dbReference type="Proteomes" id="UP000310200">
    <property type="component" value="Unassembled WGS sequence"/>
</dbReference>
<evidence type="ECO:0000313" key="2">
    <source>
        <dbReference type="EMBL" id="TGZ46095.1"/>
    </source>
</evidence>
<feature type="region of interest" description="Disordered" evidence="1">
    <location>
        <begin position="491"/>
        <end position="517"/>
    </location>
</feature>
<proteinExistence type="predicted"/>
<organism evidence="2 3">
    <name type="scientific">Temnothorax longispinosus</name>
    <dbReference type="NCBI Taxonomy" id="300112"/>
    <lineage>
        <taxon>Eukaryota</taxon>
        <taxon>Metazoa</taxon>
        <taxon>Ecdysozoa</taxon>
        <taxon>Arthropoda</taxon>
        <taxon>Hexapoda</taxon>
        <taxon>Insecta</taxon>
        <taxon>Pterygota</taxon>
        <taxon>Neoptera</taxon>
        <taxon>Endopterygota</taxon>
        <taxon>Hymenoptera</taxon>
        <taxon>Apocrita</taxon>
        <taxon>Aculeata</taxon>
        <taxon>Formicoidea</taxon>
        <taxon>Formicidae</taxon>
        <taxon>Myrmicinae</taxon>
        <taxon>Temnothorax</taxon>
    </lineage>
</organism>
<dbReference type="EMBL" id="QBLH01002949">
    <property type="protein sequence ID" value="TGZ46095.1"/>
    <property type="molecule type" value="Genomic_DNA"/>
</dbReference>